<dbReference type="PANTHER" id="PTHR10153">
    <property type="entry name" value="SMALL CONDUCTANCE CALCIUM-ACTIVATED POTASSIUM CHANNEL"/>
    <property type="match status" value="1"/>
</dbReference>
<dbReference type="Proteomes" id="UP000663828">
    <property type="component" value="Unassembled WGS sequence"/>
</dbReference>
<evidence type="ECO:0000259" key="2">
    <source>
        <dbReference type="Pfam" id="PF07885"/>
    </source>
</evidence>
<feature type="transmembrane region" description="Helical" evidence="1">
    <location>
        <begin position="151"/>
        <end position="171"/>
    </location>
</feature>
<name>A0A816HBU9_ADIRI</name>
<feature type="transmembrane region" description="Helical" evidence="1">
    <location>
        <begin position="28"/>
        <end position="47"/>
    </location>
</feature>
<dbReference type="AlphaFoldDB" id="A0A816HBU9"/>
<evidence type="ECO:0000313" key="4">
    <source>
        <dbReference type="Proteomes" id="UP000663828"/>
    </source>
</evidence>
<dbReference type="InterPro" id="IPR015449">
    <property type="entry name" value="K_chnl_Ca-activ_SK"/>
</dbReference>
<accession>A0A816HBU9</accession>
<keyword evidence="1" id="KW-0472">Membrane</keyword>
<organism evidence="3 4">
    <name type="scientific">Adineta ricciae</name>
    <name type="common">Rotifer</name>
    <dbReference type="NCBI Taxonomy" id="249248"/>
    <lineage>
        <taxon>Eukaryota</taxon>
        <taxon>Metazoa</taxon>
        <taxon>Spiralia</taxon>
        <taxon>Gnathifera</taxon>
        <taxon>Rotifera</taxon>
        <taxon>Eurotatoria</taxon>
        <taxon>Bdelloidea</taxon>
        <taxon>Adinetida</taxon>
        <taxon>Adinetidae</taxon>
        <taxon>Adineta</taxon>
    </lineage>
</organism>
<evidence type="ECO:0000313" key="3">
    <source>
        <dbReference type="EMBL" id="CAF1686145.1"/>
    </source>
</evidence>
<dbReference type="InterPro" id="IPR013099">
    <property type="entry name" value="K_chnl_dom"/>
</dbReference>
<feature type="domain" description="Potassium channel" evidence="2">
    <location>
        <begin position="97"/>
        <end position="174"/>
    </location>
</feature>
<dbReference type="GO" id="GO:0016286">
    <property type="term" value="F:small conductance calcium-activated potassium channel activity"/>
    <property type="evidence" value="ECO:0007669"/>
    <property type="project" value="InterPro"/>
</dbReference>
<feature type="transmembrane region" description="Helical" evidence="1">
    <location>
        <begin position="91"/>
        <end position="108"/>
    </location>
</feature>
<dbReference type="Pfam" id="PF07885">
    <property type="entry name" value="Ion_trans_2"/>
    <property type="match status" value="1"/>
</dbReference>
<protein>
    <recommendedName>
        <fullName evidence="2">Potassium channel domain-containing protein</fullName>
    </recommendedName>
</protein>
<proteinExistence type="predicted"/>
<gene>
    <name evidence="3" type="ORF">XAT740_LOCUS61979</name>
</gene>
<sequence>MPRSYPTNSQLVRIQPNTNATETSPHSYSYVSIDAALGLPMFFRLYLLFRCFMYHSHLIRNSATQSLGYLNQVSMNFSFFSRAYINRWPTRCLSSFCILIFFVGSWCLRACSYRSNNEHLSMGDAMWLFSVTFTTVGYGDLYPSTYCSRTVAIIISLIGLFASALLIAVLSQKLSLDRAEKYVHGFVIGIQLAKRYEAQASNTIKFALKLWVLRRKGKTHS</sequence>
<evidence type="ECO:0000256" key="1">
    <source>
        <dbReference type="SAM" id="Phobius"/>
    </source>
</evidence>
<dbReference type="EMBL" id="CAJNOR010016880">
    <property type="protein sequence ID" value="CAF1686145.1"/>
    <property type="molecule type" value="Genomic_DNA"/>
</dbReference>
<comment type="caution">
    <text evidence="3">The sequence shown here is derived from an EMBL/GenBank/DDBJ whole genome shotgun (WGS) entry which is preliminary data.</text>
</comment>
<dbReference type="GO" id="GO:0016020">
    <property type="term" value="C:membrane"/>
    <property type="evidence" value="ECO:0007669"/>
    <property type="project" value="InterPro"/>
</dbReference>
<feature type="non-terminal residue" evidence="3">
    <location>
        <position position="1"/>
    </location>
</feature>
<dbReference type="SUPFAM" id="SSF81324">
    <property type="entry name" value="Voltage-gated potassium channels"/>
    <property type="match status" value="1"/>
</dbReference>
<reference evidence="3" key="1">
    <citation type="submission" date="2021-02" db="EMBL/GenBank/DDBJ databases">
        <authorList>
            <person name="Nowell W R."/>
        </authorList>
    </citation>
    <scope>NUCLEOTIDE SEQUENCE</scope>
</reference>
<dbReference type="Gene3D" id="1.10.287.70">
    <property type="match status" value="2"/>
</dbReference>
<keyword evidence="1" id="KW-1133">Transmembrane helix</keyword>
<keyword evidence="1" id="KW-0812">Transmembrane</keyword>
<keyword evidence="4" id="KW-1185">Reference proteome</keyword>